<gene>
    <name evidence="11" type="ORF">CAL65_07130</name>
</gene>
<dbReference type="InterPro" id="IPR011990">
    <property type="entry name" value="TPR-like_helical_dom_sf"/>
</dbReference>
<evidence type="ECO:0000259" key="10">
    <source>
        <dbReference type="Pfam" id="PF09976"/>
    </source>
</evidence>
<keyword evidence="5 9" id="KW-0472">Membrane</keyword>
<dbReference type="PANTHER" id="PTHR38035:SF1">
    <property type="entry name" value="ANCILLARY SECYEG TRANSLOCON SUBUNIT"/>
    <property type="match status" value="1"/>
</dbReference>
<dbReference type="InterPro" id="IPR018704">
    <property type="entry name" value="SecYEG/CpoB_TPR"/>
</dbReference>
<evidence type="ECO:0000256" key="2">
    <source>
        <dbReference type="ARBA" id="ARBA00022475"/>
    </source>
</evidence>
<evidence type="ECO:0000256" key="6">
    <source>
        <dbReference type="ARBA" id="ARBA00023186"/>
    </source>
</evidence>
<proteinExistence type="inferred from homology"/>
<dbReference type="AlphaFoldDB" id="A0A3E0WZ58"/>
<sequence length="216" mass="24023">MSYGSDEEQIEAIKRWWRENGKAVVAGVILAVGGVVGWQFWDTHRENVAREASNEYLVFLEQVQADADSQTVVARGEAIVDQYGNTTYATLTSFWLAQFLAERGDYEAAEQHLRWVVQHGDSDNLRHIARLRLGRLLLGAGEYQAALDALRTGSEGGFRSQYQELRGDIYLAQGESAAAERAYRSALSAADIDGQRRSLIELKLVDMGVEPSEPLS</sequence>
<dbReference type="SUPFAM" id="SSF48452">
    <property type="entry name" value="TPR-like"/>
    <property type="match status" value="1"/>
</dbReference>
<evidence type="ECO:0000313" key="12">
    <source>
        <dbReference type="Proteomes" id="UP000256763"/>
    </source>
</evidence>
<evidence type="ECO:0000256" key="5">
    <source>
        <dbReference type="ARBA" id="ARBA00023136"/>
    </source>
</evidence>
<dbReference type="GO" id="GO:0005886">
    <property type="term" value="C:plasma membrane"/>
    <property type="evidence" value="ECO:0007669"/>
    <property type="project" value="UniProtKB-SubCell"/>
</dbReference>
<organism evidence="11 12">
    <name type="scientific">Alkalilimnicola ehrlichii</name>
    <dbReference type="NCBI Taxonomy" id="351052"/>
    <lineage>
        <taxon>Bacteria</taxon>
        <taxon>Pseudomonadati</taxon>
        <taxon>Pseudomonadota</taxon>
        <taxon>Gammaproteobacteria</taxon>
        <taxon>Chromatiales</taxon>
        <taxon>Ectothiorhodospiraceae</taxon>
        <taxon>Alkalilimnicola</taxon>
    </lineage>
</organism>
<dbReference type="Proteomes" id="UP000256763">
    <property type="component" value="Unassembled WGS sequence"/>
</dbReference>
<keyword evidence="12" id="KW-1185">Reference proteome</keyword>
<evidence type="ECO:0000256" key="1">
    <source>
        <dbReference type="ARBA" id="ARBA00004401"/>
    </source>
</evidence>
<feature type="domain" description="Ancillary SecYEG translocon subunit/Cell division coordinator CpoB TPR" evidence="10">
    <location>
        <begin position="14"/>
        <end position="208"/>
    </location>
</feature>
<keyword evidence="6" id="KW-0143">Chaperone</keyword>
<dbReference type="InterPro" id="IPR026039">
    <property type="entry name" value="YfgM"/>
</dbReference>
<keyword evidence="3 9" id="KW-0812">Transmembrane</keyword>
<evidence type="ECO:0000256" key="8">
    <source>
        <dbReference type="ARBA" id="ARBA00024235"/>
    </source>
</evidence>
<name>A0A3E0WZ58_9GAMM</name>
<evidence type="ECO:0000256" key="7">
    <source>
        <dbReference type="ARBA" id="ARBA00024197"/>
    </source>
</evidence>
<dbReference type="Gene3D" id="1.25.40.10">
    <property type="entry name" value="Tetratricopeptide repeat domain"/>
    <property type="match status" value="1"/>
</dbReference>
<dbReference type="OrthoDB" id="9789675at2"/>
<comment type="similarity">
    <text evidence="7">Belongs to the YfgM family.</text>
</comment>
<feature type="transmembrane region" description="Helical" evidence="9">
    <location>
        <begin position="23"/>
        <end position="41"/>
    </location>
</feature>
<comment type="subcellular location">
    <subcellularLocation>
        <location evidence="1">Cell membrane</location>
        <topology evidence="1">Single-pass type II membrane protein</topology>
    </subcellularLocation>
</comment>
<evidence type="ECO:0000313" key="11">
    <source>
        <dbReference type="EMBL" id="RFA38098.1"/>
    </source>
</evidence>
<dbReference type="PANTHER" id="PTHR38035">
    <property type="entry name" value="UPF0070 PROTEIN YFGM"/>
    <property type="match status" value="1"/>
</dbReference>
<accession>A0A3E0WZ58</accession>
<evidence type="ECO:0000256" key="3">
    <source>
        <dbReference type="ARBA" id="ARBA00022692"/>
    </source>
</evidence>
<keyword evidence="4 9" id="KW-1133">Transmembrane helix</keyword>
<evidence type="ECO:0000256" key="4">
    <source>
        <dbReference type="ARBA" id="ARBA00022989"/>
    </source>
</evidence>
<reference evidence="12" key="1">
    <citation type="submission" date="2017-05" db="EMBL/GenBank/DDBJ databases">
        <authorList>
            <person name="Sharma S."/>
            <person name="Sidhu C."/>
            <person name="Pinnaka A.K."/>
        </authorList>
    </citation>
    <scope>NUCLEOTIDE SEQUENCE [LARGE SCALE GENOMIC DNA]</scope>
    <source>
        <strain evidence="12">AK93</strain>
    </source>
</reference>
<dbReference type="PIRSF" id="PIRSF006170">
    <property type="entry name" value="YfgM"/>
    <property type="match status" value="1"/>
</dbReference>
<dbReference type="EMBL" id="NFZW01000005">
    <property type="protein sequence ID" value="RFA38098.1"/>
    <property type="molecule type" value="Genomic_DNA"/>
</dbReference>
<protein>
    <recommendedName>
        <fullName evidence="8">Ancillary SecYEG translocon subunit</fullName>
    </recommendedName>
</protein>
<comment type="caution">
    <text evidence="11">The sequence shown here is derived from an EMBL/GenBank/DDBJ whole genome shotgun (WGS) entry which is preliminary data.</text>
</comment>
<evidence type="ECO:0000256" key="9">
    <source>
        <dbReference type="SAM" id="Phobius"/>
    </source>
</evidence>
<dbReference type="Pfam" id="PF09976">
    <property type="entry name" value="TPR_21"/>
    <property type="match status" value="1"/>
</dbReference>
<keyword evidence="2" id="KW-1003">Cell membrane</keyword>
<dbReference type="RefSeq" id="WP_116301414.1">
    <property type="nucleotide sequence ID" value="NZ_NFZV01000004.1"/>
</dbReference>
<dbReference type="GO" id="GO:0044877">
    <property type="term" value="F:protein-containing complex binding"/>
    <property type="evidence" value="ECO:0007669"/>
    <property type="project" value="InterPro"/>
</dbReference>